<feature type="compositionally biased region" description="Low complexity" evidence="4">
    <location>
        <begin position="46"/>
        <end position="78"/>
    </location>
</feature>
<dbReference type="InterPro" id="IPR038610">
    <property type="entry name" value="FliK-like_C_sf"/>
</dbReference>
<keyword evidence="6" id="KW-0969">Cilium</keyword>
<evidence type="ECO:0000256" key="3">
    <source>
        <dbReference type="ARBA" id="ARBA00022795"/>
    </source>
</evidence>
<feature type="compositionally biased region" description="Low complexity" evidence="4">
    <location>
        <begin position="16"/>
        <end position="28"/>
    </location>
</feature>
<organism evidence="6 7">
    <name type="scientific">Marinomonas sargassi</name>
    <dbReference type="NCBI Taxonomy" id="2984494"/>
    <lineage>
        <taxon>Bacteria</taxon>
        <taxon>Pseudomonadati</taxon>
        <taxon>Pseudomonadota</taxon>
        <taxon>Gammaproteobacteria</taxon>
        <taxon>Oceanospirillales</taxon>
        <taxon>Oceanospirillaceae</taxon>
        <taxon>Marinomonas</taxon>
    </lineage>
</organism>
<dbReference type="RefSeq" id="WP_263528767.1">
    <property type="nucleotide sequence ID" value="NZ_JAOVZB010000001.1"/>
</dbReference>
<dbReference type="CDD" id="cd17470">
    <property type="entry name" value="T3SS_Flik_C"/>
    <property type="match status" value="1"/>
</dbReference>
<dbReference type="InterPro" id="IPR021136">
    <property type="entry name" value="Flagellar_hook_control-like_C"/>
</dbReference>
<gene>
    <name evidence="6" type="ORF">OFY17_00705</name>
</gene>
<comment type="similarity">
    <text evidence="2">Belongs to the FliK family.</text>
</comment>
<dbReference type="PANTHER" id="PTHR37533:SF2">
    <property type="entry name" value="FLAGELLAR HOOK-LENGTH CONTROL PROTEIN"/>
    <property type="match status" value="1"/>
</dbReference>
<dbReference type="InterPro" id="IPR052563">
    <property type="entry name" value="FliK"/>
</dbReference>
<feature type="region of interest" description="Disordered" evidence="4">
    <location>
        <begin position="1"/>
        <end position="88"/>
    </location>
</feature>
<feature type="domain" description="Flagellar hook-length control protein-like C-terminal" evidence="5">
    <location>
        <begin position="557"/>
        <end position="641"/>
    </location>
</feature>
<feature type="region of interest" description="Disordered" evidence="4">
    <location>
        <begin position="629"/>
        <end position="670"/>
    </location>
</feature>
<evidence type="ECO:0000313" key="7">
    <source>
        <dbReference type="Proteomes" id="UP001209713"/>
    </source>
</evidence>
<dbReference type="PANTHER" id="PTHR37533">
    <property type="entry name" value="FLAGELLAR HOOK-LENGTH CONTROL PROTEIN"/>
    <property type="match status" value="1"/>
</dbReference>
<dbReference type="Gene3D" id="3.30.750.140">
    <property type="match status" value="1"/>
</dbReference>
<comment type="caution">
    <text evidence="6">The sequence shown here is derived from an EMBL/GenBank/DDBJ whole genome shotgun (WGS) entry which is preliminary data.</text>
</comment>
<dbReference type="InterPro" id="IPR001635">
    <property type="entry name" value="Flag_hook_Flik"/>
</dbReference>
<feature type="compositionally biased region" description="Polar residues" evidence="4">
    <location>
        <begin position="1"/>
        <end position="15"/>
    </location>
</feature>
<dbReference type="PRINTS" id="PR01007">
    <property type="entry name" value="FLGHOOKFLIK"/>
</dbReference>
<evidence type="ECO:0000259" key="5">
    <source>
        <dbReference type="Pfam" id="PF02120"/>
    </source>
</evidence>
<feature type="compositionally biased region" description="Polar residues" evidence="4">
    <location>
        <begin position="79"/>
        <end position="88"/>
    </location>
</feature>
<proteinExistence type="inferred from homology"/>
<sequence>MRADSNTVLSLSLDNPTKTTKVSKSPSSQGEAFESELNIAKQAGYSPKQASSSSSPESHEASVGVVGGATDTGVATSSKPNSNQVDMSTTAEVVVDKDGNVLQPEGKEVLVSGLPLDPSDMSGVKVEPPATVVKKVDIPLSKEEIVALNQSFNDAVTTDLAVNDEHLKSAQSSLSLSELDVETLKVAEYDSLETPISSKKVAHNTQDNILKDPSIVPEVAQRIGTFEVGDSIVDANTTIDDPSDASDNVTSIAGQGPIRVNEDSIVQGEVLLTDAAPLPENSLNSAAVKEVVIEDESLITPSVGSVSKIQNSELDTNDPLNTETDLEKTSVESASQSSDKLASLLALVQSNAFQKNATHNSLNTESMEKQVQPSKEALLLDKSLLSEGGGAQLQVGDESAEELSWVLSQMDKSNGKVVPINTFASAVSGLSKEGGAPSSLITDQVSESANILSEELTDDLLSGEVDISLDDALAGEDNVVVDEPIELRKKELETMLGRIAIQSEGKETGDLPAGGLNSSLQGVSAVRSASPSIAAQQPNLTMTVPPEHPNWANEITQKVSWVAREGGHTAHIRLDPPELGSLTVKVSVDNDATTQVSFVAATPQARDLLESQMNRLRDMLAQQGMDLSKADVDVSQQDASQTQREQDDTNSNGQGVAFSEESDDGLISSNTSYVSASGVDYYA</sequence>
<name>A0ABT2YNC7_9GAMM</name>
<evidence type="ECO:0000313" key="6">
    <source>
        <dbReference type="EMBL" id="MCV2401389.1"/>
    </source>
</evidence>
<feature type="compositionally biased region" description="Polar residues" evidence="4">
    <location>
        <begin position="310"/>
        <end position="323"/>
    </location>
</feature>
<keyword evidence="6" id="KW-0282">Flagellum</keyword>
<dbReference type="Proteomes" id="UP001209713">
    <property type="component" value="Unassembled WGS sequence"/>
</dbReference>
<accession>A0ABT2YNC7</accession>
<evidence type="ECO:0000256" key="4">
    <source>
        <dbReference type="SAM" id="MobiDB-lite"/>
    </source>
</evidence>
<keyword evidence="6" id="KW-0966">Cell projection</keyword>
<dbReference type="Pfam" id="PF02120">
    <property type="entry name" value="Flg_hook"/>
    <property type="match status" value="1"/>
</dbReference>
<reference evidence="6 7" key="1">
    <citation type="submission" date="2022-10" db="EMBL/GenBank/DDBJ databases">
        <title>Marinomonas transparenta sp. nov. and Marinomonas sargassi sp. nov., isolated from marine alga (Sargassum natans (L.) Gaillon).</title>
        <authorList>
            <person name="Wang Y."/>
        </authorList>
    </citation>
    <scope>NUCLEOTIDE SEQUENCE [LARGE SCALE GENOMIC DNA]</scope>
    <source>
        <strain evidence="6 7">C2222</strain>
    </source>
</reference>
<protein>
    <submittedName>
        <fullName evidence="6">Flagellar hook-length control protein FliK</fullName>
    </submittedName>
</protein>
<feature type="region of interest" description="Disordered" evidence="4">
    <location>
        <begin position="310"/>
        <end position="334"/>
    </location>
</feature>
<dbReference type="EMBL" id="JAOVZB010000001">
    <property type="protein sequence ID" value="MCV2401389.1"/>
    <property type="molecule type" value="Genomic_DNA"/>
</dbReference>
<keyword evidence="7" id="KW-1185">Reference proteome</keyword>
<evidence type="ECO:0000256" key="1">
    <source>
        <dbReference type="ARBA" id="ARBA00003944"/>
    </source>
</evidence>
<comment type="function">
    <text evidence="1">Controls the length of the flagellar hook.</text>
</comment>
<evidence type="ECO:0000256" key="2">
    <source>
        <dbReference type="ARBA" id="ARBA00009149"/>
    </source>
</evidence>
<feature type="compositionally biased region" description="Polar residues" evidence="4">
    <location>
        <begin position="634"/>
        <end position="654"/>
    </location>
</feature>
<keyword evidence="3" id="KW-1005">Bacterial flagellum biogenesis</keyword>